<feature type="region of interest" description="Disordered" evidence="1">
    <location>
        <begin position="35"/>
        <end position="73"/>
    </location>
</feature>
<protein>
    <submittedName>
        <fullName evidence="2">Uncharacterized protein</fullName>
    </submittedName>
</protein>
<dbReference type="PANTHER" id="PTHR33132">
    <property type="entry name" value="OSJNBB0118P14.9 PROTEIN"/>
    <property type="match status" value="1"/>
</dbReference>
<dbReference type="Gramene" id="TraesROB_scaffold_034242_01G000100.1">
    <property type="protein sequence ID" value="TraesROB_scaffold_034242_01G000100.1"/>
    <property type="gene ID" value="TraesROB_scaffold_034242_01G000100"/>
</dbReference>
<dbReference type="GeneID" id="123142051"/>
<evidence type="ECO:0000313" key="3">
    <source>
        <dbReference type="Proteomes" id="UP000019116"/>
    </source>
</evidence>
<dbReference type="Gramene" id="TraesPARA_EIv1.0_2133170.1">
    <property type="protein sequence ID" value="TraesPARA_EIv1.0_2133170.1.CDS1"/>
    <property type="gene ID" value="TraesPARA_EIv1.0_2133170"/>
</dbReference>
<dbReference type="Proteomes" id="UP000019116">
    <property type="component" value="Chromosome 6D"/>
</dbReference>
<name>A0A3B6QN83_WHEAT</name>
<feature type="region of interest" description="Disordered" evidence="1">
    <location>
        <begin position="104"/>
        <end position="133"/>
    </location>
</feature>
<dbReference type="EnsemblPlants" id="TraesCS6D02G349300.1">
    <property type="protein sequence ID" value="TraesCS6D02G349300.1.cds1"/>
    <property type="gene ID" value="TraesCS6D02G349300"/>
</dbReference>
<dbReference type="PANTHER" id="PTHR33132:SF136">
    <property type="entry name" value="OS02G0799600 PROTEIN"/>
    <property type="match status" value="1"/>
</dbReference>
<sequence length="133" mass="13765">MANHPFASASAGATSRCAGAAPSTGKLTCLCSPTNHPGSFRCTRHRNPRGRPQTSSAGRASQQPAAPGASATVRVEGIIRSGAGGRATTKGRSVLRAHLLRLVSAPSSAGRDHRRCRDFMPRPSRLGRPAVTA</sequence>
<reference evidence="2" key="1">
    <citation type="submission" date="2018-08" db="EMBL/GenBank/DDBJ databases">
        <authorList>
            <person name="Rossello M."/>
        </authorList>
    </citation>
    <scope>NUCLEOTIDE SEQUENCE [LARGE SCALE GENOMIC DNA]</scope>
    <source>
        <strain evidence="2">cv. Chinese Spring</strain>
    </source>
</reference>
<evidence type="ECO:0000313" key="2">
    <source>
        <dbReference type="EnsemblPlants" id="TraesCS6D02G349300.1.cds1"/>
    </source>
</evidence>
<accession>A0A3B6QN83</accession>
<proteinExistence type="predicted"/>
<dbReference type="Gramene" id="TraesWEE_scaffold_073971_01G000100.1">
    <property type="protein sequence ID" value="TraesWEE_scaffold_073971_01G000100.1"/>
    <property type="gene ID" value="TraesWEE_scaffold_073971_01G000100"/>
</dbReference>
<evidence type="ECO:0000256" key="1">
    <source>
        <dbReference type="SAM" id="MobiDB-lite"/>
    </source>
</evidence>
<dbReference type="Gramene" id="TraesCS6D03G0809600.1">
    <property type="protein sequence ID" value="TraesCS6D03G0809600.1.CDS1"/>
    <property type="gene ID" value="TraesCS6D03G0809600"/>
</dbReference>
<dbReference type="Gramene" id="TraesCLE_scaffold_042271_01G000100.1">
    <property type="protein sequence ID" value="TraesCLE_scaffold_042271_01G000100.1"/>
    <property type="gene ID" value="TraesCLE_scaffold_042271_01G000100"/>
</dbReference>
<reference evidence="2" key="2">
    <citation type="submission" date="2018-10" db="UniProtKB">
        <authorList>
            <consortium name="EnsemblPlants"/>
        </authorList>
    </citation>
    <scope>IDENTIFICATION</scope>
</reference>
<keyword evidence="3" id="KW-1185">Reference proteome</keyword>
<dbReference type="OMA" id="MTCLCSP"/>
<feature type="compositionally biased region" description="Low complexity" evidence="1">
    <location>
        <begin position="55"/>
        <end position="71"/>
    </location>
</feature>
<dbReference type="AlphaFoldDB" id="A0A3B6QN83"/>
<organism evidence="2">
    <name type="scientific">Triticum aestivum</name>
    <name type="common">Wheat</name>
    <dbReference type="NCBI Taxonomy" id="4565"/>
    <lineage>
        <taxon>Eukaryota</taxon>
        <taxon>Viridiplantae</taxon>
        <taxon>Streptophyta</taxon>
        <taxon>Embryophyta</taxon>
        <taxon>Tracheophyta</taxon>
        <taxon>Spermatophyta</taxon>
        <taxon>Magnoliopsida</taxon>
        <taxon>Liliopsida</taxon>
        <taxon>Poales</taxon>
        <taxon>Poaceae</taxon>
        <taxon>BOP clade</taxon>
        <taxon>Pooideae</taxon>
        <taxon>Triticodae</taxon>
        <taxon>Triticeae</taxon>
        <taxon>Triticinae</taxon>
        <taxon>Triticum</taxon>
    </lineage>
</organism>
<dbReference type="Gramene" id="TraesCS6D02G349300.1">
    <property type="protein sequence ID" value="TraesCS6D02G349300.1.cds1"/>
    <property type="gene ID" value="TraesCS6D02G349300"/>
</dbReference>
<gene>
    <name evidence="2" type="primary">LOC123142051</name>
</gene>
<dbReference type="OrthoDB" id="638181at2759"/>
<dbReference type="RefSeq" id="XP_044417013.1">
    <property type="nucleotide sequence ID" value="XM_044561078.1"/>
</dbReference>